<dbReference type="GO" id="GO:0030515">
    <property type="term" value="F:snoRNA binding"/>
    <property type="evidence" value="ECO:0007669"/>
    <property type="project" value="InterPro"/>
</dbReference>
<dbReference type="OrthoDB" id="6780543at2759"/>
<evidence type="ECO:0000313" key="3">
    <source>
        <dbReference type="Proteomes" id="UP000272942"/>
    </source>
</evidence>
<evidence type="ECO:0000313" key="4">
    <source>
        <dbReference type="WBParaSite" id="ECPE_0001388401-mRNA-1"/>
    </source>
</evidence>
<dbReference type="Pfam" id="PF08156">
    <property type="entry name" value="NOP5NT"/>
    <property type="match status" value="1"/>
</dbReference>
<name>A0A183B3Q9_9TREM</name>
<reference evidence="4" key="1">
    <citation type="submission" date="2016-06" db="UniProtKB">
        <authorList>
            <consortium name="WormBaseParasite"/>
        </authorList>
    </citation>
    <scope>IDENTIFICATION</scope>
</reference>
<proteinExistence type="predicted"/>
<dbReference type="InterPro" id="IPR045056">
    <property type="entry name" value="Nop56/Nop58"/>
</dbReference>
<protein>
    <submittedName>
        <fullName evidence="4">NOP5NT domain-containing protein</fullName>
    </submittedName>
</protein>
<dbReference type="PANTHER" id="PTHR10894:SF0">
    <property type="entry name" value="NUCLEOLAR PROTEIN 56"/>
    <property type="match status" value="1"/>
</dbReference>
<dbReference type="Proteomes" id="UP000272942">
    <property type="component" value="Unassembled WGS sequence"/>
</dbReference>
<keyword evidence="3" id="KW-1185">Reference proteome</keyword>
<evidence type="ECO:0000259" key="1">
    <source>
        <dbReference type="Pfam" id="PF08156"/>
    </source>
</evidence>
<dbReference type="WBParaSite" id="ECPE_0001388401-mRNA-1">
    <property type="protein sequence ID" value="ECPE_0001388401-mRNA-1"/>
    <property type="gene ID" value="ECPE_0001388401"/>
</dbReference>
<evidence type="ECO:0000313" key="2">
    <source>
        <dbReference type="EMBL" id="VDP91116.1"/>
    </source>
</evidence>
<organism evidence="4">
    <name type="scientific">Echinostoma caproni</name>
    <dbReference type="NCBI Taxonomy" id="27848"/>
    <lineage>
        <taxon>Eukaryota</taxon>
        <taxon>Metazoa</taxon>
        <taxon>Spiralia</taxon>
        <taxon>Lophotrochozoa</taxon>
        <taxon>Platyhelminthes</taxon>
        <taxon>Trematoda</taxon>
        <taxon>Digenea</taxon>
        <taxon>Plagiorchiida</taxon>
        <taxon>Echinostomata</taxon>
        <taxon>Echinostomatoidea</taxon>
        <taxon>Echinostomatidae</taxon>
        <taxon>Echinostoma</taxon>
    </lineage>
</organism>
<dbReference type="PANTHER" id="PTHR10894">
    <property type="entry name" value="NUCLEOLAR PROTEIN 5 NUCLEOLAR PROTEIN NOP5 NOP58"/>
    <property type="match status" value="1"/>
</dbReference>
<accession>A0A183B3Q9</accession>
<reference evidence="2 3" key="2">
    <citation type="submission" date="2018-11" db="EMBL/GenBank/DDBJ databases">
        <authorList>
            <consortium name="Pathogen Informatics"/>
        </authorList>
    </citation>
    <scope>NUCLEOTIDE SEQUENCE [LARGE SCALE GENOMIC DNA]</scope>
    <source>
        <strain evidence="2 3">Egypt</strain>
    </source>
</reference>
<gene>
    <name evidence="2" type="ORF">ECPE_LOCUS13844</name>
</gene>
<dbReference type="GO" id="GO:0032040">
    <property type="term" value="C:small-subunit processome"/>
    <property type="evidence" value="ECO:0007669"/>
    <property type="project" value="InterPro"/>
</dbReference>
<dbReference type="InterPro" id="IPR012974">
    <property type="entry name" value="NOP58/56_N"/>
</dbReference>
<feature type="domain" description="Nucleolar protein 58/56 N-terminal" evidence="1">
    <location>
        <begin position="7"/>
        <end position="63"/>
    </location>
</feature>
<dbReference type="AlphaFoldDB" id="A0A183B3Q9"/>
<dbReference type="GO" id="GO:0031428">
    <property type="term" value="C:box C/D methylation guide snoRNP complex"/>
    <property type="evidence" value="ECO:0007669"/>
    <property type="project" value="InterPro"/>
</dbReference>
<sequence length="293" mass="32288">MGTTQHFALFEHVTGYGLFRVKEFDEITRNFTAHVNAFIKPVAFMHFKSVEEAVENVECISEGIVSSLLKQFIVINVPKKSCILGVADEALGKAILSCEFGFECVWHGGFREVLRVIRQNFTRLTKSLITQPGNAFSLSVGQHHPLSKTGAEELIPGRVAESRSRLVVGLARARSQLNVTQHLADTAVVRALTLIDELDADLTRSVARLRTCYATHFPEACRSSSTAGCSPLSDVQLIHLIAHCPGRTELLSGELEDELGQVDVLHPIRSLAQSNNWLATLLVVICRSRMLVS</sequence>
<dbReference type="Gene3D" id="1.10.287.4070">
    <property type="match status" value="1"/>
</dbReference>
<dbReference type="EMBL" id="UZAN01056107">
    <property type="protein sequence ID" value="VDP91116.1"/>
    <property type="molecule type" value="Genomic_DNA"/>
</dbReference>